<dbReference type="EMBL" id="REFW01000002">
    <property type="protein sequence ID" value="RMB59845.1"/>
    <property type="molecule type" value="Genomic_DNA"/>
</dbReference>
<keyword evidence="6" id="KW-1185">Reference proteome</keyword>
<dbReference type="AlphaFoldDB" id="A0A3M0G4Q8"/>
<sequence length="373" mass="41708">MVQSWPAPACWRSLSSCSSACSSATSHRPTSAPASRVDPPQGDRPVTTVSIFEHATFPLGPFEPYEHNPILRPVGDTWESANLYNPAALVVDDKVVLLYRAHAADIVSHIGIATSDDGFHFEREAAPILSPEHDYERFGCEDPRVVFIDGTYYLTYTGWDRHQARLCLATSTNLRSWTKHGPLFEDFDTFATVAPWGHGWSKAGVIVPFMMQGTWWMYFGEGAIYWATSDDLIHWTPGTRDTEPMYTPTPWSFDRDLVEIGTSPVLTDGGLLVMLTNGAIRRWRGDRMDVDYRCGQIAIDPSNPRKVMARTQEPWLEPQSFEEKHGLVSNVTFVEGLVFFKGRWLAYYGQSDTTLAVAIHDPAQPWSTVGSGG</sequence>
<dbReference type="PANTHER" id="PTHR34106">
    <property type="entry name" value="GLYCOSIDASE"/>
    <property type="match status" value="1"/>
</dbReference>
<feature type="region of interest" description="Disordered" evidence="4">
    <location>
        <begin position="25"/>
        <end position="45"/>
    </location>
</feature>
<reference evidence="5 6" key="1">
    <citation type="submission" date="2018-10" db="EMBL/GenBank/DDBJ databases">
        <title>Tessaracoccus antarcticuss sp. nov., isolated from sediment.</title>
        <authorList>
            <person name="Zhou L.Y."/>
            <person name="Du Z.J."/>
        </authorList>
    </citation>
    <scope>NUCLEOTIDE SEQUENCE [LARGE SCALE GENOMIC DNA]</scope>
    <source>
        <strain evidence="5 6">JDX10</strain>
    </source>
</reference>
<dbReference type="PANTHER" id="PTHR34106:SF5">
    <property type="entry name" value="GLYCOSIDASE"/>
    <property type="match status" value="1"/>
</dbReference>
<accession>A0A3M0G4Q8</accession>
<protein>
    <submittedName>
        <fullName evidence="5">Glycosylase</fullName>
    </submittedName>
</protein>
<dbReference type="SUPFAM" id="SSF75005">
    <property type="entry name" value="Arabinanase/levansucrase/invertase"/>
    <property type="match status" value="1"/>
</dbReference>
<proteinExistence type="inferred from homology"/>
<organism evidence="5 6">
    <name type="scientific">Tessaracoccus antarcticus</name>
    <dbReference type="NCBI Taxonomy" id="2479848"/>
    <lineage>
        <taxon>Bacteria</taxon>
        <taxon>Bacillati</taxon>
        <taxon>Actinomycetota</taxon>
        <taxon>Actinomycetes</taxon>
        <taxon>Propionibacteriales</taxon>
        <taxon>Propionibacteriaceae</taxon>
        <taxon>Tessaracoccus</taxon>
    </lineage>
</organism>
<dbReference type="OrthoDB" id="9776657at2"/>
<dbReference type="InterPro" id="IPR007184">
    <property type="entry name" value="Mannoside_phosphorylase"/>
</dbReference>
<evidence type="ECO:0000313" key="6">
    <source>
        <dbReference type="Proteomes" id="UP000275256"/>
    </source>
</evidence>
<dbReference type="GO" id="GO:0016757">
    <property type="term" value="F:glycosyltransferase activity"/>
    <property type="evidence" value="ECO:0007669"/>
    <property type="project" value="UniProtKB-KW"/>
</dbReference>
<evidence type="ECO:0000256" key="4">
    <source>
        <dbReference type="SAM" id="MobiDB-lite"/>
    </source>
</evidence>
<comment type="caution">
    <text evidence="5">The sequence shown here is derived from an EMBL/GenBank/DDBJ whole genome shotgun (WGS) entry which is preliminary data.</text>
</comment>
<dbReference type="PIRSF" id="PIRSF016202">
    <property type="entry name" value="PH1107"/>
    <property type="match status" value="1"/>
</dbReference>
<dbReference type="Proteomes" id="UP000275256">
    <property type="component" value="Unassembled WGS sequence"/>
</dbReference>
<dbReference type="Gene3D" id="2.115.10.20">
    <property type="entry name" value="Glycosyl hydrolase domain, family 43"/>
    <property type="match status" value="1"/>
</dbReference>
<dbReference type="CDD" id="cd18610">
    <property type="entry name" value="GH130_BT3780-like"/>
    <property type="match status" value="1"/>
</dbReference>
<keyword evidence="2" id="KW-0808">Transferase</keyword>
<comment type="similarity">
    <text evidence="3">Belongs to the glycosyl hydrolase 130 family.</text>
</comment>
<dbReference type="InterPro" id="IPR023296">
    <property type="entry name" value="Glyco_hydro_beta-prop_sf"/>
</dbReference>
<name>A0A3M0G4Q8_9ACTN</name>
<evidence type="ECO:0000256" key="3">
    <source>
        <dbReference type="ARBA" id="ARBA00024356"/>
    </source>
</evidence>
<evidence type="ECO:0000256" key="2">
    <source>
        <dbReference type="ARBA" id="ARBA00022679"/>
    </source>
</evidence>
<keyword evidence="1" id="KW-0328">Glycosyltransferase</keyword>
<evidence type="ECO:0000313" key="5">
    <source>
        <dbReference type="EMBL" id="RMB59845.1"/>
    </source>
</evidence>
<gene>
    <name evidence="5" type="ORF">EAX62_08875</name>
</gene>
<evidence type="ECO:0000256" key="1">
    <source>
        <dbReference type="ARBA" id="ARBA00022676"/>
    </source>
</evidence>
<dbReference type="Pfam" id="PF04041">
    <property type="entry name" value="Glyco_hydro_130"/>
    <property type="match status" value="1"/>
</dbReference>